<dbReference type="InterPro" id="IPR001892">
    <property type="entry name" value="Ribosomal_uS13"/>
</dbReference>
<keyword evidence="4 7" id="KW-0689">Ribosomal protein</keyword>
<dbReference type="AlphaFoldDB" id="A0A2M8L3F2"/>
<accession>A0A2M8L3F2</accession>
<evidence type="ECO:0000256" key="5">
    <source>
        <dbReference type="ARBA" id="ARBA00023274"/>
    </source>
</evidence>
<dbReference type="SUPFAM" id="SSF46946">
    <property type="entry name" value="S13-like H2TH domain"/>
    <property type="match status" value="1"/>
</dbReference>
<keyword evidence="2 7" id="KW-0699">rRNA-binding</keyword>
<dbReference type="Pfam" id="PF00416">
    <property type="entry name" value="Ribosomal_S13"/>
    <property type="match status" value="1"/>
</dbReference>
<dbReference type="Gene3D" id="1.10.8.50">
    <property type="match status" value="1"/>
</dbReference>
<dbReference type="GO" id="GO:0006412">
    <property type="term" value="P:translation"/>
    <property type="evidence" value="ECO:0007669"/>
    <property type="project" value="UniProtKB-UniRule"/>
</dbReference>
<dbReference type="PANTHER" id="PTHR10871">
    <property type="entry name" value="30S RIBOSOMAL PROTEIN S13/40S RIBOSOMAL PROTEIN S18"/>
    <property type="match status" value="1"/>
</dbReference>
<comment type="subunit">
    <text evidence="7">Part of the 30S ribosomal subunit. Forms a loose heterodimer with protein S19. Forms two bridges to the 50S subunit in the 70S ribosome.</text>
</comment>
<dbReference type="Proteomes" id="UP000231474">
    <property type="component" value="Unassembled WGS sequence"/>
</dbReference>
<evidence type="ECO:0000313" key="10">
    <source>
        <dbReference type="EMBL" id="PJE67461.1"/>
    </source>
</evidence>
<keyword evidence="7" id="KW-0820">tRNA-binding</keyword>
<dbReference type="EMBL" id="PFEK01000045">
    <property type="protein sequence ID" value="PJE67461.1"/>
    <property type="molecule type" value="Genomic_DNA"/>
</dbReference>
<dbReference type="PIRSF" id="PIRSF002134">
    <property type="entry name" value="Ribosomal_S13"/>
    <property type="match status" value="1"/>
</dbReference>
<dbReference type="FunFam" id="1.10.8.50:FF:000001">
    <property type="entry name" value="30S ribosomal protein S13"/>
    <property type="match status" value="1"/>
</dbReference>
<keyword evidence="5 7" id="KW-0687">Ribonucleoprotein</keyword>
<reference evidence="11" key="1">
    <citation type="submission" date="2017-09" db="EMBL/GenBank/DDBJ databases">
        <title>Depth-based differentiation of microbial function through sediment-hosted aquifers and enrichment of novel symbionts in the deep terrestrial subsurface.</title>
        <authorList>
            <person name="Probst A.J."/>
            <person name="Ladd B."/>
            <person name="Jarett J.K."/>
            <person name="Geller-Mcgrath D.E."/>
            <person name="Sieber C.M.K."/>
            <person name="Emerson J.B."/>
            <person name="Anantharaman K."/>
            <person name="Thomas B.C."/>
            <person name="Malmstrom R."/>
            <person name="Stieglmeier M."/>
            <person name="Klingl A."/>
            <person name="Woyke T."/>
            <person name="Ryan C.M."/>
            <person name="Banfield J.F."/>
        </authorList>
    </citation>
    <scope>NUCLEOTIDE SEQUENCE [LARGE SCALE GENOMIC DNA]</scope>
</reference>
<dbReference type="GO" id="GO:0015935">
    <property type="term" value="C:small ribosomal subunit"/>
    <property type="evidence" value="ECO:0007669"/>
    <property type="project" value="TreeGrafter"/>
</dbReference>
<dbReference type="InterPro" id="IPR019980">
    <property type="entry name" value="Ribosomal_uS13_bac-type"/>
</dbReference>
<dbReference type="NCBIfam" id="TIGR03631">
    <property type="entry name" value="uS13_bact"/>
    <property type="match status" value="1"/>
</dbReference>
<comment type="similarity">
    <text evidence="1 7 8">Belongs to the universal ribosomal protein uS13 family.</text>
</comment>
<sequence length="147" mass="16330">MPRIAGVDIPEEKPTWISLTYLYGVGRKNVDLILKKAGVDGTKKAKDLTGEEIAKISKVLEAFKIEGELRKEVSEDIKRLKEIGSYRGVRHARNLPVRGQRTRTNARTKRGKRVTIGAMKKEILTRTGEVTAPTPPSPKPAEEATKV</sequence>
<dbReference type="PANTHER" id="PTHR10871:SF1">
    <property type="entry name" value="SMALL RIBOSOMAL SUBUNIT PROTEIN US13M"/>
    <property type="match status" value="1"/>
</dbReference>
<evidence type="ECO:0000256" key="7">
    <source>
        <dbReference type="HAMAP-Rule" id="MF_01315"/>
    </source>
</evidence>
<evidence type="ECO:0000256" key="4">
    <source>
        <dbReference type="ARBA" id="ARBA00022980"/>
    </source>
</evidence>
<evidence type="ECO:0000313" key="11">
    <source>
        <dbReference type="Proteomes" id="UP000231474"/>
    </source>
</evidence>
<dbReference type="InterPro" id="IPR027437">
    <property type="entry name" value="Rbsml_uS13_C"/>
</dbReference>
<proteinExistence type="inferred from homology"/>
<protein>
    <recommendedName>
        <fullName evidence="6 7">Small ribosomal subunit protein uS13</fullName>
    </recommendedName>
</protein>
<evidence type="ECO:0000256" key="6">
    <source>
        <dbReference type="ARBA" id="ARBA00035166"/>
    </source>
</evidence>
<dbReference type="Gene3D" id="4.10.910.10">
    <property type="entry name" value="30s ribosomal protein s13, domain 2"/>
    <property type="match status" value="1"/>
</dbReference>
<comment type="caution">
    <text evidence="10">The sequence shown here is derived from an EMBL/GenBank/DDBJ whole genome shotgun (WGS) entry which is preliminary data.</text>
</comment>
<dbReference type="GO" id="GO:0019843">
    <property type="term" value="F:rRNA binding"/>
    <property type="evidence" value="ECO:0007669"/>
    <property type="project" value="UniProtKB-UniRule"/>
</dbReference>
<dbReference type="InterPro" id="IPR018269">
    <property type="entry name" value="Ribosomal_uS13_CS"/>
</dbReference>
<evidence type="ECO:0000256" key="3">
    <source>
        <dbReference type="ARBA" id="ARBA00022884"/>
    </source>
</evidence>
<dbReference type="PROSITE" id="PS00646">
    <property type="entry name" value="RIBOSOMAL_S13_1"/>
    <property type="match status" value="1"/>
</dbReference>
<evidence type="ECO:0000256" key="9">
    <source>
        <dbReference type="SAM" id="MobiDB-lite"/>
    </source>
</evidence>
<comment type="function">
    <text evidence="7">Located at the top of the head of the 30S subunit, it contacts several helices of the 16S rRNA. In the 70S ribosome it contacts the 23S rRNA (bridge B1a) and protein L5 of the 50S subunit (bridge B1b), connecting the 2 subunits; these bridges are implicated in subunit movement. Contacts the tRNAs in the A and P-sites.</text>
</comment>
<dbReference type="HAMAP" id="MF_01315">
    <property type="entry name" value="Ribosomal_uS13"/>
    <property type="match status" value="1"/>
</dbReference>
<organism evidence="10 11">
    <name type="scientific">Candidatus Shapirobacteria bacterium CG10_big_fil_rev_8_21_14_0_10_40_9</name>
    <dbReference type="NCBI Taxonomy" id="1974888"/>
    <lineage>
        <taxon>Bacteria</taxon>
        <taxon>Candidatus Shapironibacteriota</taxon>
    </lineage>
</organism>
<gene>
    <name evidence="7" type="primary">rpsM</name>
    <name evidence="10" type="ORF">COU95_02275</name>
</gene>
<name>A0A2M8L3F2_9BACT</name>
<keyword evidence="3 7" id="KW-0694">RNA-binding</keyword>
<dbReference type="PROSITE" id="PS50159">
    <property type="entry name" value="RIBOSOMAL_S13_2"/>
    <property type="match status" value="1"/>
</dbReference>
<dbReference type="InterPro" id="IPR010979">
    <property type="entry name" value="Ribosomal_uS13-like_H2TH"/>
</dbReference>
<evidence type="ECO:0000256" key="8">
    <source>
        <dbReference type="RuleBase" id="RU003830"/>
    </source>
</evidence>
<feature type="compositionally biased region" description="Basic residues" evidence="9">
    <location>
        <begin position="100"/>
        <end position="113"/>
    </location>
</feature>
<evidence type="ECO:0000256" key="2">
    <source>
        <dbReference type="ARBA" id="ARBA00022730"/>
    </source>
</evidence>
<dbReference type="GO" id="GO:0000049">
    <property type="term" value="F:tRNA binding"/>
    <property type="evidence" value="ECO:0007669"/>
    <property type="project" value="UniProtKB-UniRule"/>
</dbReference>
<dbReference type="GO" id="GO:0003735">
    <property type="term" value="F:structural constituent of ribosome"/>
    <property type="evidence" value="ECO:0007669"/>
    <property type="project" value="InterPro"/>
</dbReference>
<dbReference type="GO" id="GO:0005829">
    <property type="term" value="C:cytosol"/>
    <property type="evidence" value="ECO:0007669"/>
    <property type="project" value="TreeGrafter"/>
</dbReference>
<feature type="region of interest" description="Disordered" evidence="9">
    <location>
        <begin position="91"/>
        <end position="147"/>
    </location>
</feature>
<evidence type="ECO:0000256" key="1">
    <source>
        <dbReference type="ARBA" id="ARBA00008080"/>
    </source>
</evidence>